<proteinExistence type="inferred from homology"/>
<evidence type="ECO:0000256" key="1">
    <source>
        <dbReference type="ARBA" id="ARBA00004417"/>
    </source>
</evidence>
<reference evidence="7" key="1">
    <citation type="submission" date="2021-02" db="EMBL/GenBank/DDBJ databases">
        <title>Skermanella TT6 skin isolate.</title>
        <authorList>
            <person name="Lee K."/>
            <person name="Ganzorig M."/>
        </authorList>
    </citation>
    <scope>NUCLEOTIDE SEQUENCE</scope>
    <source>
        <strain evidence="7">TT6</strain>
    </source>
</reference>
<gene>
    <name evidence="7" type="ORF">IGS68_13695</name>
</gene>
<keyword evidence="8" id="KW-1185">Reference proteome</keyword>
<evidence type="ECO:0000256" key="3">
    <source>
        <dbReference type="ARBA" id="ARBA00022448"/>
    </source>
</evidence>
<evidence type="ECO:0000256" key="5">
    <source>
        <dbReference type="ARBA" id="ARBA00022840"/>
    </source>
</evidence>
<dbReference type="PROSITE" id="PS00211">
    <property type="entry name" value="ABC_TRANSPORTER_1"/>
    <property type="match status" value="1"/>
</dbReference>
<name>A0ABX7BDL8_9PROT</name>
<accession>A0ABX7BDL8</accession>
<dbReference type="Proteomes" id="UP000595197">
    <property type="component" value="Chromosome"/>
</dbReference>
<dbReference type="PANTHER" id="PTHR43776">
    <property type="entry name" value="TRANSPORT ATP-BINDING PROTEIN"/>
    <property type="match status" value="1"/>
</dbReference>
<sequence length="255" mass="27874">MTAPLLEARDLHKSFGGGWSRKPRIQAVDGVSLGVRPGETLGVVGESGSGKSTLARLLVGLEEPTSGTVLIDGAEVGRRRSRELHRKVQFVFQDPSGALNPRKTVAAILEAPLIHLLGMPKPDRRRRVEELMDLVNLRPEFLDRHPHELSGGQAQRIGIARALAADPRLIVLDEPVSALDVSIQAQILNLLNRLKADLGLAYLFISHDLAVVESLSDTVAVMRQGRIVEQAPRRTLFAAPKHPYTRTLLASVPKF</sequence>
<dbReference type="PANTHER" id="PTHR43776:SF7">
    <property type="entry name" value="D,D-DIPEPTIDE TRANSPORT ATP-BINDING PROTEIN DDPF-RELATED"/>
    <property type="match status" value="1"/>
</dbReference>
<dbReference type="InterPro" id="IPR050319">
    <property type="entry name" value="ABC_transp_ATP-bind"/>
</dbReference>
<dbReference type="SUPFAM" id="SSF52540">
    <property type="entry name" value="P-loop containing nucleoside triphosphate hydrolases"/>
    <property type="match status" value="1"/>
</dbReference>
<dbReference type="PROSITE" id="PS50893">
    <property type="entry name" value="ABC_TRANSPORTER_2"/>
    <property type="match status" value="1"/>
</dbReference>
<evidence type="ECO:0000313" key="8">
    <source>
        <dbReference type="Proteomes" id="UP000595197"/>
    </source>
</evidence>
<evidence type="ECO:0000259" key="6">
    <source>
        <dbReference type="PROSITE" id="PS50893"/>
    </source>
</evidence>
<dbReference type="CDD" id="cd03257">
    <property type="entry name" value="ABC_NikE_OppD_transporters"/>
    <property type="match status" value="1"/>
</dbReference>
<dbReference type="SMART" id="SM00382">
    <property type="entry name" value="AAA"/>
    <property type="match status" value="1"/>
</dbReference>
<dbReference type="InterPro" id="IPR013563">
    <property type="entry name" value="Oligopep_ABC_C"/>
</dbReference>
<dbReference type="Pfam" id="PF00005">
    <property type="entry name" value="ABC_tran"/>
    <property type="match status" value="1"/>
</dbReference>
<dbReference type="GO" id="GO:0005524">
    <property type="term" value="F:ATP binding"/>
    <property type="evidence" value="ECO:0007669"/>
    <property type="project" value="UniProtKB-KW"/>
</dbReference>
<feature type="domain" description="ABC transporter" evidence="6">
    <location>
        <begin position="6"/>
        <end position="249"/>
    </location>
</feature>
<comment type="similarity">
    <text evidence="2">Belongs to the ABC transporter superfamily.</text>
</comment>
<evidence type="ECO:0000256" key="2">
    <source>
        <dbReference type="ARBA" id="ARBA00005417"/>
    </source>
</evidence>
<dbReference type="InterPro" id="IPR027417">
    <property type="entry name" value="P-loop_NTPase"/>
</dbReference>
<dbReference type="Gene3D" id="3.40.50.300">
    <property type="entry name" value="P-loop containing nucleotide triphosphate hydrolases"/>
    <property type="match status" value="1"/>
</dbReference>
<dbReference type="InterPro" id="IPR017871">
    <property type="entry name" value="ABC_transporter-like_CS"/>
</dbReference>
<dbReference type="RefSeq" id="WP_201080840.1">
    <property type="nucleotide sequence ID" value="NZ_CP067420.1"/>
</dbReference>
<dbReference type="InterPro" id="IPR003439">
    <property type="entry name" value="ABC_transporter-like_ATP-bd"/>
</dbReference>
<dbReference type="EMBL" id="CP067420">
    <property type="protein sequence ID" value="QQP92183.1"/>
    <property type="molecule type" value="Genomic_DNA"/>
</dbReference>
<evidence type="ECO:0000313" key="7">
    <source>
        <dbReference type="EMBL" id="QQP92183.1"/>
    </source>
</evidence>
<keyword evidence="5 7" id="KW-0067">ATP-binding</keyword>
<dbReference type="Pfam" id="PF08352">
    <property type="entry name" value="oligo_HPY"/>
    <property type="match status" value="1"/>
</dbReference>
<keyword evidence="4" id="KW-0547">Nucleotide-binding</keyword>
<evidence type="ECO:0000256" key="4">
    <source>
        <dbReference type="ARBA" id="ARBA00022741"/>
    </source>
</evidence>
<keyword evidence="3" id="KW-0813">Transport</keyword>
<protein>
    <submittedName>
        <fullName evidence="7">ABC transporter ATP-binding protein</fullName>
    </submittedName>
</protein>
<comment type="subcellular location">
    <subcellularLocation>
        <location evidence="1">Cell inner membrane</location>
        <topology evidence="1">Peripheral membrane protein</topology>
    </subcellularLocation>
</comment>
<organism evidence="7 8">
    <name type="scientific">Skermanella cutis</name>
    <dbReference type="NCBI Taxonomy" id="2775420"/>
    <lineage>
        <taxon>Bacteria</taxon>
        <taxon>Pseudomonadati</taxon>
        <taxon>Pseudomonadota</taxon>
        <taxon>Alphaproteobacteria</taxon>
        <taxon>Rhodospirillales</taxon>
        <taxon>Azospirillaceae</taxon>
        <taxon>Skermanella</taxon>
    </lineage>
</organism>
<dbReference type="InterPro" id="IPR003593">
    <property type="entry name" value="AAA+_ATPase"/>
</dbReference>